<evidence type="ECO:0000313" key="1">
    <source>
        <dbReference type="EMBL" id="MBP1986010.1"/>
    </source>
</evidence>
<proteinExistence type="predicted"/>
<keyword evidence="2" id="KW-1185">Reference proteome</keyword>
<reference evidence="1" key="1">
    <citation type="submission" date="2021-03" db="EMBL/GenBank/DDBJ databases">
        <title>Genomic Encyclopedia of Type Strains, Phase IV (KMG-IV): sequencing the most valuable type-strain genomes for metagenomic binning, comparative biology and taxonomic classification.</title>
        <authorList>
            <person name="Goeker M."/>
        </authorList>
    </citation>
    <scope>NUCLEOTIDE SEQUENCE</scope>
    <source>
        <strain evidence="1">DSM 26232</strain>
    </source>
</reference>
<accession>A0A8T4GUE0</accession>
<dbReference type="Proteomes" id="UP000823736">
    <property type="component" value="Unassembled WGS sequence"/>
</dbReference>
<name>A0A8T4GUE0_9EURY</name>
<protein>
    <submittedName>
        <fullName evidence="1">Uncharacterized protein</fullName>
    </submittedName>
</protein>
<comment type="caution">
    <text evidence="1">The sequence shown here is derived from an EMBL/GenBank/DDBJ whole genome shotgun (WGS) entry which is preliminary data.</text>
</comment>
<organism evidence="1 2">
    <name type="scientific">Halolamina salifodinae</name>
    <dbReference type="NCBI Taxonomy" id="1202767"/>
    <lineage>
        <taxon>Archaea</taxon>
        <taxon>Methanobacteriati</taxon>
        <taxon>Methanobacteriota</taxon>
        <taxon>Stenosarchaea group</taxon>
        <taxon>Halobacteria</taxon>
        <taxon>Halobacteriales</taxon>
        <taxon>Haloferacaceae</taxon>
    </lineage>
</organism>
<sequence>MSSKLKVGVLVVLMIASSAAFAASANTTANVDRASSANVVTDDVGLIGIQANSSSGVVQQNSTGAVTVDFTRGSASGVNTDSRFEIGDTNNGNESYAFNITNQDAESHSLSLDYTGADTDASANIEFHVYDGSGTSLGTADEEGTSASATLSSGQTVFVVVVVDTHGLDTNTNLSGTLTISI</sequence>
<gene>
    <name evidence="1" type="ORF">J2753_000483</name>
</gene>
<evidence type="ECO:0000313" key="2">
    <source>
        <dbReference type="Proteomes" id="UP000823736"/>
    </source>
</evidence>
<dbReference type="AlphaFoldDB" id="A0A8T4GUE0"/>
<dbReference type="OrthoDB" id="346400at2157"/>
<dbReference type="RefSeq" id="WP_209490104.1">
    <property type="nucleotide sequence ID" value="NZ_JAGGLC010000001.1"/>
</dbReference>
<dbReference type="EMBL" id="JAGGLC010000001">
    <property type="protein sequence ID" value="MBP1986010.1"/>
    <property type="molecule type" value="Genomic_DNA"/>
</dbReference>